<reference evidence="1" key="1">
    <citation type="submission" date="2012-11" db="EMBL/GenBank/DDBJ databases">
        <title>Dependencies among metagenomic species, viruses, plasmids and units of genetic variation.</title>
        <authorList>
            <person name="Nielsen H.B."/>
            <person name="Almeida M."/>
            <person name="Juncker A.S."/>
            <person name="Rasmussen S."/>
            <person name="Li J."/>
            <person name="Sunagawa S."/>
            <person name="Plichta D."/>
            <person name="Gautier L."/>
            <person name="Le Chatelier E."/>
            <person name="Peletier E."/>
            <person name="Bonde I."/>
            <person name="Nielsen T."/>
            <person name="Manichanh C."/>
            <person name="Arumugam M."/>
            <person name="Batto J."/>
            <person name="Santos M.B.Q.D."/>
            <person name="Blom N."/>
            <person name="Borruel N."/>
            <person name="Burgdorf K.S."/>
            <person name="Boumezbeur F."/>
            <person name="Casellas F."/>
            <person name="Dore J."/>
            <person name="Guarner F."/>
            <person name="Hansen T."/>
            <person name="Hildebrand F."/>
            <person name="Kaas R.S."/>
            <person name="Kennedy S."/>
            <person name="Kristiansen K."/>
            <person name="Kultima J.R."/>
            <person name="Leonard P."/>
            <person name="Levenez F."/>
            <person name="Lund O."/>
            <person name="Moumen B."/>
            <person name="Le Paslier D."/>
            <person name="Pons N."/>
            <person name="Pedersen O."/>
            <person name="Prifti E."/>
            <person name="Qin J."/>
            <person name="Raes J."/>
            <person name="Tap J."/>
            <person name="Tims S."/>
            <person name="Ussery D.W."/>
            <person name="Yamada T."/>
            <person name="MetaHit consortium"/>
            <person name="Renault P."/>
            <person name="Sicheritz-Ponten T."/>
            <person name="Bork P."/>
            <person name="Wang J."/>
            <person name="Brunak S."/>
            <person name="Ehrlich S.D."/>
        </authorList>
    </citation>
    <scope>NUCLEOTIDE SEQUENCE [LARGE SCALE GENOMIC DNA]</scope>
</reference>
<comment type="caution">
    <text evidence="1">The sequence shown here is derived from an EMBL/GenBank/DDBJ whole genome shotgun (WGS) entry which is preliminary data.</text>
</comment>
<evidence type="ECO:0000313" key="1">
    <source>
        <dbReference type="EMBL" id="CCZ26553.1"/>
    </source>
</evidence>
<organism evidence="1 2">
    <name type="scientific">[Ruminococcus] torques CAG:61</name>
    <dbReference type="NCBI Taxonomy" id="1263108"/>
    <lineage>
        <taxon>Bacteria</taxon>
        <taxon>Bacillati</taxon>
        <taxon>Bacillota</taxon>
        <taxon>Clostridia</taxon>
        <taxon>Lachnospirales</taxon>
        <taxon>Lachnospiraceae</taxon>
        <taxon>Mediterraneibacter</taxon>
    </lineage>
</organism>
<dbReference type="Proteomes" id="UP000017998">
    <property type="component" value="Unassembled WGS sequence"/>
</dbReference>
<evidence type="ECO:0000313" key="2">
    <source>
        <dbReference type="Proteomes" id="UP000017998"/>
    </source>
</evidence>
<sequence>MDMYTDDLISREELNEKIGGSRQEMERIENELKMVSYHLTKGEQLENILNNTFKEIEDITDVHQMTNQQLKRLIQKIEVDKEGNVDIYLRLLGDLGLDESVLIEENETVLNCDDQT</sequence>
<accession>R5QDC3</accession>
<proteinExistence type="predicted"/>
<protein>
    <submittedName>
        <fullName evidence="1">Uncharacterized protein</fullName>
    </submittedName>
</protein>
<dbReference type="AlphaFoldDB" id="R5QDC3"/>
<dbReference type="EMBL" id="CAZS010000123">
    <property type="protein sequence ID" value="CCZ26553.1"/>
    <property type="molecule type" value="Genomic_DNA"/>
</dbReference>
<name>R5QDC3_9FIRM</name>
<gene>
    <name evidence="1" type="ORF">BN734_00471</name>
</gene>